<gene>
    <name evidence="3" type="ORF">CIK79_01090</name>
    <name evidence="2" type="ORF">CXR27_12755</name>
</gene>
<dbReference type="EMBL" id="NRGX01000001">
    <property type="protein sequence ID" value="PCC17007.1"/>
    <property type="molecule type" value="Genomic_DNA"/>
</dbReference>
<name>A0A2A3X0G4_BREAU</name>
<sequence>MDLAHSGDVAVTGDGEGSRTTGMCSVGQGLGSSGLGGVGFEQRGTVGIETELAAGRLDGAQLRYSDGRTMWPETDFRVGDDGSFVWE</sequence>
<evidence type="ECO:0000313" key="3">
    <source>
        <dbReference type="EMBL" id="PCC17007.1"/>
    </source>
</evidence>
<reference evidence="2 5" key="2">
    <citation type="submission" date="2017-12" db="EMBL/GenBank/DDBJ databases">
        <authorList>
            <person name="Levesque S."/>
        </authorList>
    </citation>
    <scope>NUCLEOTIDE SEQUENCE [LARGE SCALE GENOMIC DNA]</scope>
    <source>
        <strain evidence="2 5">SMQ-1420</strain>
    </source>
</reference>
<accession>A0A2A3X0G4</accession>
<feature type="region of interest" description="Disordered" evidence="1">
    <location>
        <begin position="1"/>
        <end position="25"/>
    </location>
</feature>
<dbReference type="AlphaFoldDB" id="A0A2A3X0G4"/>
<protein>
    <submittedName>
        <fullName evidence="3">Uncharacterized protein</fullName>
    </submittedName>
</protein>
<evidence type="ECO:0000313" key="5">
    <source>
        <dbReference type="Proteomes" id="UP000282731"/>
    </source>
</evidence>
<organism evidence="3 4">
    <name type="scientific">Brevibacterium aurantiacum</name>
    <dbReference type="NCBI Taxonomy" id="273384"/>
    <lineage>
        <taxon>Bacteria</taxon>
        <taxon>Bacillati</taxon>
        <taxon>Actinomycetota</taxon>
        <taxon>Actinomycetes</taxon>
        <taxon>Micrococcales</taxon>
        <taxon>Brevibacteriaceae</taxon>
        <taxon>Brevibacterium</taxon>
    </lineage>
</organism>
<proteinExistence type="predicted"/>
<dbReference type="GeneID" id="60906785"/>
<reference evidence="2 5" key="3">
    <citation type="submission" date="2019-01" db="EMBL/GenBank/DDBJ databases">
        <title>Comparative genomic analysis of Brevibacterium aurantiacum sheds light on its evolution and its adaptation to smear-ripened cheeses.</title>
        <authorList>
            <person name="Moineau S."/>
        </authorList>
    </citation>
    <scope>NUCLEOTIDE SEQUENCE [LARGE SCALE GENOMIC DNA]</scope>
    <source>
        <strain evidence="2 5">SMQ-1420</strain>
    </source>
</reference>
<dbReference type="EMBL" id="CP025334">
    <property type="protein sequence ID" value="AZT97765.1"/>
    <property type="molecule type" value="Genomic_DNA"/>
</dbReference>
<reference evidence="3 4" key="1">
    <citation type="journal article" date="2017" name="Elife">
        <title>Extensive horizontal gene transfer in cheese-associated bacteria.</title>
        <authorList>
            <person name="Bonham K.S."/>
            <person name="Wolfe B.E."/>
            <person name="Dutton R.J."/>
        </authorList>
    </citation>
    <scope>NUCLEOTIDE SEQUENCE [LARGE SCALE GENOMIC DNA]</scope>
    <source>
        <strain evidence="3 4">JB5</strain>
    </source>
</reference>
<evidence type="ECO:0000313" key="2">
    <source>
        <dbReference type="EMBL" id="AZT97765.1"/>
    </source>
</evidence>
<evidence type="ECO:0000256" key="1">
    <source>
        <dbReference type="SAM" id="MobiDB-lite"/>
    </source>
</evidence>
<dbReference type="Proteomes" id="UP000282731">
    <property type="component" value="Chromosome"/>
</dbReference>
<dbReference type="Proteomes" id="UP000218377">
    <property type="component" value="Unassembled WGS sequence"/>
</dbReference>
<dbReference type="RefSeq" id="WP_096157215.1">
    <property type="nucleotide sequence ID" value="NZ_CP025331.1"/>
</dbReference>
<evidence type="ECO:0000313" key="4">
    <source>
        <dbReference type="Proteomes" id="UP000218377"/>
    </source>
</evidence>